<name>A0AA97F7G4_9SPHN</name>
<organism evidence="3 4">
    <name type="scientific">Alterisphingorhabdus coralli</name>
    <dbReference type="NCBI Taxonomy" id="3071408"/>
    <lineage>
        <taxon>Bacteria</taxon>
        <taxon>Pseudomonadati</taxon>
        <taxon>Pseudomonadota</taxon>
        <taxon>Alphaproteobacteria</taxon>
        <taxon>Sphingomonadales</taxon>
        <taxon>Sphingomonadaceae</taxon>
        <taxon>Alterisphingorhabdus (ex Yan et al. 2024)</taxon>
    </lineage>
</organism>
<dbReference type="Gene3D" id="3.30.70.1060">
    <property type="entry name" value="Dimeric alpha+beta barrel"/>
    <property type="match status" value="1"/>
</dbReference>
<evidence type="ECO:0000259" key="2">
    <source>
        <dbReference type="Pfam" id="PF03795"/>
    </source>
</evidence>
<feature type="domain" description="YCII-related" evidence="2">
    <location>
        <begin position="2"/>
        <end position="85"/>
    </location>
</feature>
<comment type="similarity">
    <text evidence="1">Belongs to the YciI family.</text>
</comment>
<evidence type="ECO:0000256" key="1">
    <source>
        <dbReference type="ARBA" id="ARBA00007689"/>
    </source>
</evidence>
<dbReference type="EMBL" id="CP136594">
    <property type="protein sequence ID" value="WOE74662.1"/>
    <property type="molecule type" value="Genomic_DNA"/>
</dbReference>
<evidence type="ECO:0000313" key="3">
    <source>
        <dbReference type="EMBL" id="WOE74662.1"/>
    </source>
</evidence>
<protein>
    <submittedName>
        <fullName evidence="3">YciI family protein</fullName>
    </submittedName>
</protein>
<dbReference type="Proteomes" id="UP001302429">
    <property type="component" value="Chromosome"/>
</dbReference>
<dbReference type="KEGG" id="acoa:RB602_12520"/>
<keyword evidence="4" id="KW-1185">Reference proteome</keyword>
<dbReference type="AlphaFoldDB" id="A0AA97F7G4"/>
<dbReference type="InterPro" id="IPR011008">
    <property type="entry name" value="Dimeric_a/b-barrel"/>
</dbReference>
<proteinExistence type="inferred from homology"/>
<accession>A0AA97F7G4</accession>
<dbReference type="RefSeq" id="WP_317080921.1">
    <property type="nucleotide sequence ID" value="NZ_CP136594.1"/>
</dbReference>
<sequence length="101" mass="11373">MFFCAKTTMSDKTPTDEERDAHRAYLKQKSAQLLAAGPTFDTDSEKPEGSIMLFEAEDWEAAKAFVEDDPFFKAGMRSDIKLFAWHPGGYARTFPIDAKSI</sequence>
<dbReference type="Pfam" id="PF03795">
    <property type="entry name" value="YCII"/>
    <property type="match status" value="1"/>
</dbReference>
<dbReference type="SUPFAM" id="SSF54909">
    <property type="entry name" value="Dimeric alpha+beta barrel"/>
    <property type="match status" value="1"/>
</dbReference>
<reference evidence="3 4" key="1">
    <citation type="submission" date="2023-10" db="EMBL/GenBank/DDBJ databases">
        <title>Complete genome sequence of a Sphingomonadaceae bacterium.</title>
        <authorList>
            <person name="Yan C."/>
        </authorList>
    </citation>
    <scope>NUCLEOTIDE SEQUENCE [LARGE SCALE GENOMIC DNA]</scope>
    <source>
        <strain evidence="3 4">SCSIO 66989</strain>
    </source>
</reference>
<evidence type="ECO:0000313" key="4">
    <source>
        <dbReference type="Proteomes" id="UP001302429"/>
    </source>
</evidence>
<dbReference type="InterPro" id="IPR005545">
    <property type="entry name" value="YCII"/>
</dbReference>
<gene>
    <name evidence="3" type="ORF">RB602_12520</name>
</gene>